<dbReference type="EMBL" id="CP003107">
    <property type="protein sequence ID" value="AET60178.1"/>
    <property type="molecule type" value="Genomic_DNA"/>
</dbReference>
<dbReference type="RefSeq" id="WP_014280889.1">
    <property type="nucleotide sequence ID" value="NC_016641.1"/>
</dbReference>
<dbReference type="SUPFAM" id="SSF52540">
    <property type="entry name" value="P-loop containing nucleoside triphosphate hydrolases"/>
    <property type="match status" value="1"/>
</dbReference>
<dbReference type="OrthoDB" id="9802264at2"/>
<dbReference type="InterPro" id="IPR003439">
    <property type="entry name" value="ABC_transporter-like_ATP-bd"/>
</dbReference>
<evidence type="ECO:0000256" key="3">
    <source>
        <dbReference type="ARBA" id="ARBA00022741"/>
    </source>
</evidence>
<organism evidence="6 7">
    <name type="scientific">Paenibacillus terrae (strain HPL-003)</name>
    <dbReference type="NCBI Taxonomy" id="985665"/>
    <lineage>
        <taxon>Bacteria</taxon>
        <taxon>Bacillati</taxon>
        <taxon>Bacillota</taxon>
        <taxon>Bacilli</taxon>
        <taxon>Bacillales</taxon>
        <taxon>Paenibacillaceae</taxon>
        <taxon>Paenibacillus</taxon>
    </lineage>
</organism>
<dbReference type="STRING" id="985665.HPL003_17170"/>
<reference evidence="6 7" key="3">
    <citation type="journal article" date="2012" name="J. Bacteriol.">
        <title>Genome Sequence of Paenibacillus terrae HPL-003, a Xylanase-Producing Bacterium Isolated from Soil Found in Forest Residue.</title>
        <authorList>
            <person name="Shin S.H."/>
            <person name="Kim S."/>
            <person name="Kim J.Y."/>
            <person name="Song H.Y."/>
            <person name="Cho S.J."/>
            <person name="Kim D.R."/>
            <person name="Lee K.I."/>
            <person name="Lim H.K."/>
            <person name="Park N.J."/>
            <person name="Hwang I.T."/>
            <person name="Yang K.S."/>
        </authorList>
    </citation>
    <scope>NUCLEOTIDE SEQUENCE [LARGE SCALE GENOMIC DNA]</scope>
    <source>
        <strain evidence="6 7">HPL-003</strain>
    </source>
</reference>
<reference evidence="7" key="1">
    <citation type="submission" date="2011-11" db="EMBL/GenBank/DDBJ databases">
        <title>Complete sequence of Paenibacillus terrae HPL-003.</title>
        <authorList>
            <person name="Shin S.H."/>
            <person name="Kim S."/>
            <person name="Kim J.Y."/>
        </authorList>
    </citation>
    <scope>NUCLEOTIDE SEQUENCE [LARGE SCALE GENOMIC DNA]</scope>
    <source>
        <strain evidence="7">HPL-003</strain>
    </source>
</reference>
<sequence>MELALQVKNVTVHYDGFTALDHINLNLQQHTTLGLVGESGSGKSTLARVIAGLIAPDEGQILLGSQELKKKRNREQYKMIQMIFQNPDASLNPKHSIRQILSEALIFHKIVDRMGVEKRCKELLARVHIEESALDRFPHEFSGGQRQRIAIARALSVEPSILIADEPTSALDVSVQLSVLELFNMLKAELNLTMLFISHDLGVIHAISDTVAVMRQGKLVEINPKDQFFARPETAYSRELLSAVPKMPKLSTSGGFYEQRT</sequence>
<dbReference type="Pfam" id="PF00005">
    <property type="entry name" value="ABC_tran"/>
    <property type="match status" value="1"/>
</dbReference>
<dbReference type="GO" id="GO:0016887">
    <property type="term" value="F:ATP hydrolysis activity"/>
    <property type="evidence" value="ECO:0007669"/>
    <property type="project" value="InterPro"/>
</dbReference>
<name>G7W4M1_PAETH</name>
<keyword evidence="4" id="KW-0067">ATP-binding</keyword>
<protein>
    <submittedName>
        <fullName evidence="6">ABC transporter</fullName>
    </submittedName>
</protein>
<reference key="2">
    <citation type="submission" date="2011-11" db="EMBL/GenBank/DDBJ databases">
        <authorList>
            <person name="Shin S.H."/>
            <person name="Kim S."/>
            <person name="Kim J.Y."/>
        </authorList>
    </citation>
    <scope>NUCLEOTIDE SEQUENCE</scope>
    <source>
        <strain>HPL-003</strain>
    </source>
</reference>
<dbReference type="InterPro" id="IPR003593">
    <property type="entry name" value="AAA+_ATPase"/>
</dbReference>
<feature type="domain" description="ABC transporter" evidence="5">
    <location>
        <begin position="5"/>
        <end position="241"/>
    </location>
</feature>
<dbReference type="InterPro" id="IPR027417">
    <property type="entry name" value="P-loop_NTPase"/>
</dbReference>
<evidence type="ECO:0000313" key="7">
    <source>
        <dbReference type="Proteomes" id="UP000005876"/>
    </source>
</evidence>
<gene>
    <name evidence="6" type="ordered locus">HPL003_17170</name>
</gene>
<dbReference type="GO" id="GO:0055085">
    <property type="term" value="P:transmembrane transport"/>
    <property type="evidence" value="ECO:0007669"/>
    <property type="project" value="UniProtKB-ARBA"/>
</dbReference>
<comment type="similarity">
    <text evidence="1">Belongs to the ABC transporter superfamily.</text>
</comment>
<keyword evidence="3" id="KW-0547">Nucleotide-binding</keyword>
<dbReference type="PROSITE" id="PS00211">
    <property type="entry name" value="ABC_TRANSPORTER_1"/>
    <property type="match status" value="1"/>
</dbReference>
<evidence type="ECO:0000256" key="2">
    <source>
        <dbReference type="ARBA" id="ARBA00022448"/>
    </source>
</evidence>
<dbReference type="eggNOG" id="COG4172">
    <property type="taxonomic scope" value="Bacteria"/>
</dbReference>
<keyword evidence="2" id="KW-0813">Transport</keyword>
<dbReference type="HOGENOM" id="CLU_000604_1_23_9"/>
<dbReference type="Proteomes" id="UP000005876">
    <property type="component" value="Chromosome"/>
</dbReference>
<evidence type="ECO:0000256" key="4">
    <source>
        <dbReference type="ARBA" id="ARBA00022840"/>
    </source>
</evidence>
<dbReference type="InterPro" id="IPR017871">
    <property type="entry name" value="ABC_transporter-like_CS"/>
</dbReference>
<dbReference type="CDD" id="cd03257">
    <property type="entry name" value="ABC_NikE_OppD_transporters"/>
    <property type="match status" value="1"/>
</dbReference>
<evidence type="ECO:0000259" key="5">
    <source>
        <dbReference type="PROSITE" id="PS50893"/>
    </source>
</evidence>
<dbReference type="GO" id="GO:0005524">
    <property type="term" value="F:ATP binding"/>
    <property type="evidence" value="ECO:0007669"/>
    <property type="project" value="UniProtKB-KW"/>
</dbReference>
<dbReference type="InterPro" id="IPR050319">
    <property type="entry name" value="ABC_transp_ATP-bind"/>
</dbReference>
<dbReference type="PANTHER" id="PTHR43776:SF7">
    <property type="entry name" value="D,D-DIPEPTIDE TRANSPORT ATP-BINDING PROTEIN DDPF-RELATED"/>
    <property type="match status" value="1"/>
</dbReference>
<dbReference type="SMART" id="SM00382">
    <property type="entry name" value="AAA"/>
    <property type="match status" value="1"/>
</dbReference>
<proteinExistence type="inferred from homology"/>
<dbReference type="KEGG" id="pta:HPL003_17170"/>
<evidence type="ECO:0000313" key="6">
    <source>
        <dbReference type="EMBL" id="AET60178.1"/>
    </source>
</evidence>
<evidence type="ECO:0000256" key="1">
    <source>
        <dbReference type="ARBA" id="ARBA00005417"/>
    </source>
</evidence>
<dbReference type="PANTHER" id="PTHR43776">
    <property type="entry name" value="TRANSPORT ATP-BINDING PROTEIN"/>
    <property type="match status" value="1"/>
</dbReference>
<dbReference type="AlphaFoldDB" id="G7W4M1"/>
<accession>G7W4M1</accession>
<dbReference type="PROSITE" id="PS50893">
    <property type="entry name" value="ABC_TRANSPORTER_2"/>
    <property type="match status" value="1"/>
</dbReference>
<dbReference type="Gene3D" id="3.40.50.300">
    <property type="entry name" value="P-loop containing nucleotide triphosphate hydrolases"/>
    <property type="match status" value="1"/>
</dbReference>